<organism evidence="6 7">
    <name type="scientific">Adineta ricciae</name>
    <name type="common">Rotifer</name>
    <dbReference type="NCBI Taxonomy" id="249248"/>
    <lineage>
        <taxon>Eukaryota</taxon>
        <taxon>Metazoa</taxon>
        <taxon>Spiralia</taxon>
        <taxon>Gnathifera</taxon>
        <taxon>Rotifera</taxon>
        <taxon>Eurotatoria</taxon>
        <taxon>Bdelloidea</taxon>
        <taxon>Adinetida</taxon>
        <taxon>Adinetidae</taxon>
        <taxon>Adineta</taxon>
    </lineage>
</organism>
<dbReference type="SMART" id="SM00389">
    <property type="entry name" value="HOX"/>
    <property type="match status" value="1"/>
</dbReference>
<sequence>MVNFIRQAHNSIIMYAAYYNQPSPNEDKIDTTTRTVRSTAKPNKQLPEKAVRLMNAWYEEHDDNPYPNRNDLDYLATNGGIKESQVKAWFSNKRNRTQNTHPKRAKRYLIRNQTQGTSSLWNEPQKINVADELEQRALLLHSQSYTDTQLASSIPSSTNWSWLPPNSCDYYHVY</sequence>
<dbReference type="GO" id="GO:0003677">
    <property type="term" value="F:DNA binding"/>
    <property type="evidence" value="ECO:0007669"/>
    <property type="project" value="UniProtKB-UniRule"/>
</dbReference>
<proteinExistence type="predicted"/>
<dbReference type="EMBL" id="CAJNOR010006849">
    <property type="protein sequence ID" value="CAF1604899.1"/>
    <property type="molecule type" value="Genomic_DNA"/>
</dbReference>
<dbReference type="PANTHER" id="PTHR11850">
    <property type="entry name" value="HOMEOBOX PROTEIN TRANSCRIPTION FACTORS"/>
    <property type="match status" value="1"/>
</dbReference>
<dbReference type="CDD" id="cd00086">
    <property type="entry name" value="homeodomain"/>
    <property type="match status" value="1"/>
</dbReference>
<dbReference type="AlphaFoldDB" id="A0A816B6G6"/>
<evidence type="ECO:0000256" key="4">
    <source>
        <dbReference type="PROSITE-ProRule" id="PRU00108"/>
    </source>
</evidence>
<evidence type="ECO:0000259" key="5">
    <source>
        <dbReference type="PROSITE" id="PS50071"/>
    </source>
</evidence>
<dbReference type="InterPro" id="IPR050224">
    <property type="entry name" value="TALE_homeobox"/>
</dbReference>
<keyword evidence="1 4" id="KW-0238">DNA-binding</keyword>
<dbReference type="Pfam" id="PF05920">
    <property type="entry name" value="Homeobox_KN"/>
    <property type="match status" value="1"/>
</dbReference>
<evidence type="ECO:0000256" key="2">
    <source>
        <dbReference type="ARBA" id="ARBA00023155"/>
    </source>
</evidence>
<dbReference type="SUPFAM" id="SSF46689">
    <property type="entry name" value="Homeodomain-like"/>
    <property type="match status" value="1"/>
</dbReference>
<protein>
    <recommendedName>
        <fullName evidence="5">Homeobox domain-containing protein</fullName>
    </recommendedName>
</protein>
<evidence type="ECO:0000256" key="3">
    <source>
        <dbReference type="ARBA" id="ARBA00023242"/>
    </source>
</evidence>
<feature type="domain" description="Homeobox" evidence="5">
    <location>
        <begin position="37"/>
        <end position="100"/>
    </location>
</feature>
<feature type="DNA-binding region" description="Homeobox" evidence="4">
    <location>
        <begin position="39"/>
        <end position="101"/>
    </location>
</feature>
<gene>
    <name evidence="6" type="ORF">XAT740_LOCUS48158</name>
</gene>
<keyword evidence="2 4" id="KW-0371">Homeobox</keyword>
<dbReference type="Proteomes" id="UP000663828">
    <property type="component" value="Unassembled WGS sequence"/>
</dbReference>
<name>A0A816B6G6_ADIRI</name>
<dbReference type="GO" id="GO:0005634">
    <property type="term" value="C:nucleus"/>
    <property type="evidence" value="ECO:0007669"/>
    <property type="project" value="UniProtKB-SubCell"/>
</dbReference>
<reference evidence="6" key="1">
    <citation type="submission" date="2021-02" db="EMBL/GenBank/DDBJ databases">
        <authorList>
            <person name="Nowell W R."/>
        </authorList>
    </citation>
    <scope>NUCLEOTIDE SEQUENCE</scope>
</reference>
<dbReference type="GO" id="GO:0006355">
    <property type="term" value="P:regulation of DNA-templated transcription"/>
    <property type="evidence" value="ECO:0007669"/>
    <property type="project" value="InterPro"/>
</dbReference>
<dbReference type="InterPro" id="IPR001356">
    <property type="entry name" value="HD"/>
</dbReference>
<dbReference type="Gene3D" id="1.10.10.60">
    <property type="entry name" value="Homeodomain-like"/>
    <property type="match status" value="1"/>
</dbReference>
<keyword evidence="7" id="KW-1185">Reference proteome</keyword>
<comment type="caution">
    <text evidence="6">The sequence shown here is derived from an EMBL/GenBank/DDBJ whole genome shotgun (WGS) entry which is preliminary data.</text>
</comment>
<evidence type="ECO:0000313" key="6">
    <source>
        <dbReference type="EMBL" id="CAF1604899.1"/>
    </source>
</evidence>
<accession>A0A816B6G6</accession>
<comment type="subcellular location">
    <subcellularLocation>
        <location evidence="4">Nucleus</location>
    </subcellularLocation>
</comment>
<dbReference type="InterPro" id="IPR009057">
    <property type="entry name" value="Homeodomain-like_sf"/>
</dbReference>
<evidence type="ECO:0000256" key="1">
    <source>
        <dbReference type="ARBA" id="ARBA00023125"/>
    </source>
</evidence>
<dbReference type="InterPro" id="IPR008422">
    <property type="entry name" value="KN_HD"/>
</dbReference>
<evidence type="ECO:0000313" key="7">
    <source>
        <dbReference type="Proteomes" id="UP000663828"/>
    </source>
</evidence>
<dbReference type="PROSITE" id="PS50071">
    <property type="entry name" value="HOMEOBOX_2"/>
    <property type="match status" value="1"/>
</dbReference>
<keyword evidence="3 4" id="KW-0539">Nucleus</keyword>